<feature type="chain" id="PRO_5041907926" description="SMP-30/Gluconolactonase/LRE-like region domain-containing protein" evidence="1">
    <location>
        <begin position="19"/>
        <end position="316"/>
    </location>
</feature>
<comment type="caution">
    <text evidence="2">The sequence shown here is derived from an EMBL/GenBank/DDBJ whole genome shotgun (WGS) entry which is preliminary data.</text>
</comment>
<reference evidence="2" key="1">
    <citation type="submission" date="2023-03" db="EMBL/GenBank/DDBJ databases">
        <title>Massive genome expansion in bonnet fungi (Mycena s.s.) driven by repeated elements and novel gene families across ecological guilds.</title>
        <authorList>
            <consortium name="Lawrence Berkeley National Laboratory"/>
            <person name="Harder C.B."/>
            <person name="Miyauchi S."/>
            <person name="Viragh M."/>
            <person name="Kuo A."/>
            <person name="Thoen E."/>
            <person name="Andreopoulos B."/>
            <person name="Lu D."/>
            <person name="Skrede I."/>
            <person name="Drula E."/>
            <person name="Henrissat B."/>
            <person name="Morin E."/>
            <person name="Kohler A."/>
            <person name="Barry K."/>
            <person name="LaButti K."/>
            <person name="Morin E."/>
            <person name="Salamov A."/>
            <person name="Lipzen A."/>
            <person name="Mereny Z."/>
            <person name="Hegedus B."/>
            <person name="Baldrian P."/>
            <person name="Stursova M."/>
            <person name="Weitz H."/>
            <person name="Taylor A."/>
            <person name="Grigoriev I.V."/>
            <person name="Nagy L.G."/>
            <person name="Martin F."/>
            <person name="Kauserud H."/>
        </authorList>
    </citation>
    <scope>NUCLEOTIDE SEQUENCE</scope>
    <source>
        <strain evidence="2">CBHHK173m</strain>
    </source>
</reference>
<dbReference type="PANTHER" id="PTHR42060:SF1">
    <property type="entry name" value="NHL REPEAT-CONTAINING PROTEIN"/>
    <property type="match status" value="1"/>
</dbReference>
<evidence type="ECO:0000313" key="3">
    <source>
        <dbReference type="Proteomes" id="UP001222325"/>
    </source>
</evidence>
<dbReference type="Gene3D" id="2.120.10.30">
    <property type="entry name" value="TolB, C-terminal domain"/>
    <property type="match status" value="1"/>
</dbReference>
<accession>A0AAD6XLA0</accession>
<dbReference type="SUPFAM" id="SSF63829">
    <property type="entry name" value="Calcium-dependent phosphotriesterase"/>
    <property type="match status" value="1"/>
</dbReference>
<evidence type="ECO:0000256" key="1">
    <source>
        <dbReference type="SAM" id="SignalP"/>
    </source>
</evidence>
<sequence>MLLLHILSLLATALPALATFPTKLLYQSPTEFFENIAVRPNGKLLITAVTSPTLFTIDPAASNATLDAVYTFPNGTGMNGIAEYAPNVYAVVVSKLNDTTRTAELGSVTVWRIALTTRHPVVKRMAVLPDSKLLNGLSPVPGVPHLVLGADTYGGIVYEFNMRTGATRIALQTPVIIGINGLHVRHGALYLTNSLAKTLMRVPLTMNGSAVTFSGPFEVLGGIQSTAPVASFDDFTVDTAGRAWVATLPGALTLFTPHANGTWSQENAAGDPAGGKSVFAQPTSAAFGRKGKKDGRNLYVVTHGGQLVRVDTGCEE</sequence>
<dbReference type="InterPro" id="IPR011042">
    <property type="entry name" value="6-blade_b-propeller_TolB-like"/>
</dbReference>
<dbReference type="AlphaFoldDB" id="A0AAD6XLA0"/>
<evidence type="ECO:0008006" key="4">
    <source>
        <dbReference type="Google" id="ProtNLM"/>
    </source>
</evidence>
<organism evidence="2 3">
    <name type="scientific">Mycena belliarum</name>
    <dbReference type="NCBI Taxonomy" id="1033014"/>
    <lineage>
        <taxon>Eukaryota</taxon>
        <taxon>Fungi</taxon>
        <taxon>Dikarya</taxon>
        <taxon>Basidiomycota</taxon>
        <taxon>Agaricomycotina</taxon>
        <taxon>Agaricomycetes</taxon>
        <taxon>Agaricomycetidae</taxon>
        <taxon>Agaricales</taxon>
        <taxon>Marasmiineae</taxon>
        <taxon>Mycenaceae</taxon>
        <taxon>Mycena</taxon>
    </lineage>
</organism>
<keyword evidence="1" id="KW-0732">Signal</keyword>
<name>A0AAD6XLA0_9AGAR</name>
<proteinExistence type="predicted"/>
<feature type="signal peptide" evidence="1">
    <location>
        <begin position="1"/>
        <end position="18"/>
    </location>
</feature>
<gene>
    <name evidence="2" type="ORF">B0H15DRAFT_861016</name>
</gene>
<dbReference type="InterPro" id="IPR052998">
    <property type="entry name" value="Hetero-Diels-Alderase-like"/>
</dbReference>
<protein>
    <recommendedName>
        <fullName evidence="4">SMP-30/Gluconolactonase/LRE-like region domain-containing protein</fullName>
    </recommendedName>
</protein>
<keyword evidence="3" id="KW-1185">Reference proteome</keyword>
<evidence type="ECO:0000313" key="2">
    <source>
        <dbReference type="EMBL" id="KAJ7078036.1"/>
    </source>
</evidence>
<dbReference type="PANTHER" id="PTHR42060">
    <property type="entry name" value="NHL REPEAT-CONTAINING PROTEIN-RELATED"/>
    <property type="match status" value="1"/>
</dbReference>
<dbReference type="Proteomes" id="UP001222325">
    <property type="component" value="Unassembled WGS sequence"/>
</dbReference>
<dbReference type="EMBL" id="JARJCN010000069">
    <property type="protein sequence ID" value="KAJ7078036.1"/>
    <property type="molecule type" value="Genomic_DNA"/>
</dbReference>